<dbReference type="SMART" id="SM00248">
    <property type="entry name" value="ANK"/>
    <property type="match status" value="3"/>
</dbReference>
<organism evidence="4 5">
    <name type="scientific">Trichomonas vaginalis (strain ATCC PRA-98 / G3)</name>
    <dbReference type="NCBI Taxonomy" id="412133"/>
    <lineage>
        <taxon>Eukaryota</taxon>
        <taxon>Metamonada</taxon>
        <taxon>Parabasalia</taxon>
        <taxon>Trichomonadida</taxon>
        <taxon>Trichomonadidae</taxon>
        <taxon>Trichomonas</taxon>
    </lineage>
</organism>
<name>A2DJX8_TRIV3</name>
<dbReference type="Gene3D" id="1.25.40.20">
    <property type="entry name" value="Ankyrin repeat-containing domain"/>
    <property type="match status" value="2"/>
</dbReference>
<dbReference type="VEuPathDB" id="TrichDB:TVAGG3_0290740"/>
<dbReference type="VEuPathDB" id="TrichDB:TVAG_452560"/>
<evidence type="ECO:0000313" key="5">
    <source>
        <dbReference type="Proteomes" id="UP000001542"/>
    </source>
</evidence>
<dbReference type="RefSeq" id="XP_001580328.1">
    <property type="nucleotide sequence ID" value="XM_001580278.1"/>
</dbReference>
<evidence type="ECO:0000256" key="2">
    <source>
        <dbReference type="ARBA" id="ARBA00023043"/>
    </source>
</evidence>
<dbReference type="AlphaFoldDB" id="A2DJX8"/>
<keyword evidence="2 3" id="KW-0040">ANK repeat</keyword>
<evidence type="ECO:0000313" key="4">
    <source>
        <dbReference type="EMBL" id="EAY19342.1"/>
    </source>
</evidence>
<dbReference type="InParanoid" id="A2DJX8"/>
<sequence>MANSYEQDLIQSIQKGNLERVKSLWIGKNDINRPFLKNEEIPVVNKSNTYPFPYIKHPTIVIYTILCEQPDILLYLLQNKKPDLSIYVNGWAAIHYAACTKDYECMKILLKFQNIQENIDFPVIEPIKVNEGHPTTALHIATTNRRHAQVILLTQPLPQIEYDGNFTKIPDGSEIFTYKPANVLQKSAFGNYPIHIAVRQNDWDLCQILLSISDDLSLKNDKGQTPIDIAVQFKKHEIKQKLETNLNIQIDEIRSKYIISTRKKTFVQQEDSISTQETEENFEQLESLQKTIGNMNQTIHTMSYKVAELEQKTQMPKNKSVIKSFDFKPCCNCGSLETNQCSKCGSFYCKECFNSASHSCNNS</sequence>
<dbReference type="PROSITE" id="PS50088">
    <property type="entry name" value="ANK_REPEAT"/>
    <property type="match status" value="1"/>
</dbReference>
<accession>A2DJX8</accession>
<reference evidence="4" key="1">
    <citation type="submission" date="2006-10" db="EMBL/GenBank/DDBJ databases">
        <authorList>
            <person name="Amadeo P."/>
            <person name="Zhao Q."/>
            <person name="Wortman J."/>
            <person name="Fraser-Liggett C."/>
            <person name="Carlton J."/>
        </authorList>
    </citation>
    <scope>NUCLEOTIDE SEQUENCE</scope>
    <source>
        <strain evidence="4">G3</strain>
    </source>
</reference>
<proteinExistence type="predicted"/>
<dbReference type="Pfam" id="PF12796">
    <property type="entry name" value="Ank_2"/>
    <property type="match status" value="1"/>
</dbReference>
<dbReference type="Pfam" id="PF00023">
    <property type="entry name" value="Ank"/>
    <property type="match status" value="1"/>
</dbReference>
<evidence type="ECO:0000256" key="1">
    <source>
        <dbReference type="ARBA" id="ARBA00022737"/>
    </source>
</evidence>
<dbReference type="Proteomes" id="UP000001542">
    <property type="component" value="Unassembled WGS sequence"/>
</dbReference>
<reference evidence="4" key="2">
    <citation type="journal article" date="2007" name="Science">
        <title>Draft genome sequence of the sexually transmitted pathogen Trichomonas vaginalis.</title>
        <authorList>
            <person name="Carlton J.M."/>
            <person name="Hirt R.P."/>
            <person name="Silva J.C."/>
            <person name="Delcher A.L."/>
            <person name="Schatz M."/>
            <person name="Zhao Q."/>
            <person name="Wortman J.R."/>
            <person name="Bidwell S.L."/>
            <person name="Alsmark U.C.M."/>
            <person name="Besteiro S."/>
            <person name="Sicheritz-Ponten T."/>
            <person name="Noel C.J."/>
            <person name="Dacks J.B."/>
            <person name="Foster P.G."/>
            <person name="Simillion C."/>
            <person name="Van de Peer Y."/>
            <person name="Miranda-Saavedra D."/>
            <person name="Barton G.J."/>
            <person name="Westrop G.D."/>
            <person name="Mueller S."/>
            <person name="Dessi D."/>
            <person name="Fiori P.L."/>
            <person name="Ren Q."/>
            <person name="Paulsen I."/>
            <person name="Zhang H."/>
            <person name="Bastida-Corcuera F.D."/>
            <person name="Simoes-Barbosa A."/>
            <person name="Brown M.T."/>
            <person name="Hayes R.D."/>
            <person name="Mukherjee M."/>
            <person name="Okumura C.Y."/>
            <person name="Schneider R."/>
            <person name="Smith A.J."/>
            <person name="Vanacova S."/>
            <person name="Villalvazo M."/>
            <person name="Haas B.J."/>
            <person name="Pertea M."/>
            <person name="Feldblyum T.V."/>
            <person name="Utterback T.R."/>
            <person name="Shu C.L."/>
            <person name="Osoegawa K."/>
            <person name="de Jong P.J."/>
            <person name="Hrdy I."/>
            <person name="Horvathova L."/>
            <person name="Zubacova Z."/>
            <person name="Dolezal P."/>
            <person name="Malik S.B."/>
            <person name="Logsdon J.M. Jr."/>
            <person name="Henze K."/>
            <person name="Gupta A."/>
            <person name="Wang C.C."/>
            <person name="Dunne R.L."/>
            <person name="Upcroft J.A."/>
            <person name="Upcroft P."/>
            <person name="White O."/>
            <person name="Salzberg S.L."/>
            <person name="Tang P."/>
            <person name="Chiu C.-H."/>
            <person name="Lee Y.-S."/>
            <person name="Embley T.M."/>
            <person name="Coombs G.H."/>
            <person name="Mottram J.C."/>
            <person name="Tachezy J."/>
            <person name="Fraser-Liggett C.M."/>
            <person name="Johnson P.J."/>
        </authorList>
    </citation>
    <scope>NUCLEOTIDE SEQUENCE [LARGE SCALE GENOMIC DNA]</scope>
    <source>
        <strain evidence="4">G3</strain>
    </source>
</reference>
<keyword evidence="5" id="KW-1185">Reference proteome</keyword>
<dbReference type="KEGG" id="tva:5464867"/>
<protein>
    <submittedName>
        <fullName evidence="4">Uncharacterized protein</fullName>
    </submittedName>
</protein>
<gene>
    <name evidence="4" type="ORF">TVAG_452560</name>
</gene>
<dbReference type="OrthoDB" id="21416at2759"/>
<dbReference type="SUPFAM" id="SSF48403">
    <property type="entry name" value="Ankyrin repeat"/>
    <property type="match status" value="1"/>
</dbReference>
<dbReference type="SMR" id="A2DJX8"/>
<dbReference type="PANTHER" id="PTHR24198:SF165">
    <property type="entry name" value="ANKYRIN REPEAT-CONTAINING PROTEIN-RELATED"/>
    <property type="match status" value="1"/>
</dbReference>
<dbReference type="EMBL" id="DS113209">
    <property type="protein sequence ID" value="EAY19342.1"/>
    <property type="molecule type" value="Genomic_DNA"/>
</dbReference>
<dbReference type="InterPro" id="IPR036770">
    <property type="entry name" value="Ankyrin_rpt-contain_sf"/>
</dbReference>
<dbReference type="PANTHER" id="PTHR24198">
    <property type="entry name" value="ANKYRIN REPEAT AND PROTEIN KINASE DOMAIN-CONTAINING PROTEIN"/>
    <property type="match status" value="1"/>
</dbReference>
<feature type="repeat" description="ANK" evidence="3">
    <location>
        <begin position="189"/>
        <end position="221"/>
    </location>
</feature>
<evidence type="ECO:0000256" key="3">
    <source>
        <dbReference type="PROSITE-ProRule" id="PRU00023"/>
    </source>
</evidence>
<keyword evidence="1" id="KW-0677">Repeat</keyword>
<dbReference type="InterPro" id="IPR002110">
    <property type="entry name" value="Ankyrin_rpt"/>
</dbReference>